<evidence type="ECO:0000313" key="1">
    <source>
        <dbReference type="EMBL" id="KAF9449608.1"/>
    </source>
</evidence>
<name>A0A9P5XEN6_9AGAR</name>
<gene>
    <name evidence="1" type="ORF">P691DRAFT_852062</name>
</gene>
<organism evidence="1 2">
    <name type="scientific">Macrolepiota fuliginosa MF-IS2</name>
    <dbReference type="NCBI Taxonomy" id="1400762"/>
    <lineage>
        <taxon>Eukaryota</taxon>
        <taxon>Fungi</taxon>
        <taxon>Dikarya</taxon>
        <taxon>Basidiomycota</taxon>
        <taxon>Agaricomycotina</taxon>
        <taxon>Agaricomycetes</taxon>
        <taxon>Agaricomycetidae</taxon>
        <taxon>Agaricales</taxon>
        <taxon>Agaricineae</taxon>
        <taxon>Agaricaceae</taxon>
        <taxon>Macrolepiota</taxon>
    </lineage>
</organism>
<comment type="caution">
    <text evidence="1">The sequence shown here is derived from an EMBL/GenBank/DDBJ whole genome shotgun (WGS) entry which is preliminary data.</text>
</comment>
<evidence type="ECO:0000313" key="2">
    <source>
        <dbReference type="Proteomes" id="UP000807342"/>
    </source>
</evidence>
<dbReference type="AlphaFoldDB" id="A0A9P5XEN6"/>
<dbReference type="EMBL" id="MU151125">
    <property type="protein sequence ID" value="KAF9449608.1"/>
    <property type="molecule type" value="Genomic_DNA"/>
</dbReference>
<dbReference type="OrthoDB" id="2730545at2759"/>
<accession>A0A9P5XEN6</accession>
<proteinExistence type="predicted"/>
<protein>
    <submittedName>
        <fullName evidence="1">Uncharacterized protein</fullName>
    </submittedName>
</protein>
<reference evidence="1" key="1">
    <citation type="submission" date="2020-11" db="EMBL/GenBank/DDBJ databases">
        <authorList>
            <consortium name="DOE Joint Genome Institute"/>
            <person name="Ahrendt S."/>
            <person name="Riley R."/>
            <person name="Andreopoulos W."/>
            <person name="Labutti K."/>
            <person name="Pangilinan J."/>
            <person name="Ruiz-Duenas F.J."/>
            <person name="Barrasa J.M."/>
            <person name="Sanchez-Garcia M."/>
            <person name="Camarero S."/>
            <person name="Miyauchi S."/>
            <person name="Serrano A."/>
            <person name="Linde D."/>
            <person name="Babiker R."/>
            <person name="Drula E."/>
            <person name="Ayuso-Fernandez I."/>
            <person name="Pacheco R."/>
            <person name="Padilla G."/>
            <person name="Ferreira P."/>
            <person name="Barriuso J."/>
            <person name="Kellner H."/>
            <person name="Castanera R."/>
            <person name="Alfaro M."/>
            <person name="Ramirez L."/>
            <person name="Pisabarro A.G."/>
            <person name="Kuo A."/>
            <person name="Tritt A."/>
            <person name="Lipzen A."/>
            <person name="He G."/>
            <person name="Yan M."/>
            <person name="Ng V."/>
            <person name="Cullen D."/>
            <person name="Martin F."/>
            <person name="Rosso M.-N."/>
            <person name="Henrissat B."/>
            <person name="Hibbett D."/>
            <person name="Martinez A.T."/>
            <person name="Grigoriev I.V."/>
        </authorList>
    </citation>
    <scope>NUCLEOTIDE SEQUENCE</scope>
    <source>
        <strain evidence="1">MF-IS2</strain>
    </source>
</reference>
<keyword evidence="2" id="KW-1185">Reference proteome</keyword>
<sequence length="149" mass="16695">MEGLVTFIINPPIGLEPIHVKGTSRHLCDISDLLNYRVDGNDQNDVHYDDEDDGDSEPLVHVGLHPDERVILSELQTEGACWFLGILWEQRRWAQAKDIEEFYRRKSLASASPTMAPSARVHDGNTSRHFALRENPCQVGAPYAGVLCA</sequence>
<dbReference type="Proteomes" id="UP000807342">
    <property type="component" value="Unassembled WGS sequence"/>
</dbReference>